<evidence type="ECO:0000313" key="2">
    <source>
        <dbReference type="EnsemblMetazoa" id="tetur24g00320.1"/>
    </source>
</evidence>
<dbReference type="EnsemblMetazoa" id="tetur24g00320.1">
    <property type="protein sequence ID" value="tetur24g00320.1"/>
    <property type="gene ID" value="tetur24g00320"/>
</dbReference>
<evidence type="ECO:0000256" key="1">
    <source>
        <dbReference type="SAM" id="MobiDB-lite"/>
    </source>
</evidence>
<dbReference type="AlphaFoldDB" id="T1KW44"/>
<accession>T1KW44</accession>
<sequence length="226" mass="26306">MSLICDMMVRKKIVMEHDKTVMEHEKTVMEPSQVSQKYWYLENVLKLEEEINRNIEIISKVAEAAEEDDDIRMVTSIELSKSKMLKKGKLKMFRDLCLVALKEIPPIEGDKEVTIDDLDGFWCLLSIESEKHRQSVTEILKPRSISDKEKVNIVNQSEQSQNKVNKAQCEPSILAEKQAARQAAIKVKKTNIDERNRKYMERMKKLKEKKAKPVLDKENFNPNQIS</sequence>
<protein>
    <submittedName>
        <fullName evidence="2">Uncharacterized protein</fullName>
    </submittedName>
</protein>
<feature type="region of interest" description="Disordered" evidence="1">
    <location>
        <begin position="206"/>
        <end position="226"/>
    </location>
</feature>
<evidence type="ECO:0000313" key="3">
    <source>
        <dbReference type="Proteomes" id="UP000015104"/>
    </source>
</evidence>
<organism evidence="2 3">
    <name type="scientific">Tetranychus urticae</name>
    <name type="common">Two-spotted spider mite</name>
    <dbReference type="NCBI Taxonomy" id="32264"/>
    <lineage>
        <taxon>Eukaryota</taxon>
        <taxon>Metazoa</taxon>
        <taxon>Ecdysozoa</taxon>
        <taxon>Arthropoda</taxon>
        <taxon>Chelicerata</taxon>
        <taxon>Arachnida</taxon>
        <taxon>Acari</taxon>
        <taxon>Acariformes</taxon>
        <taxon>Trombidiformes</taxon>
        <taxon>Prostigmata</taxon>
        <taxon>Eleutherengona</taxon>
        <taxon>Raphignathae</taxon>
        <taxon>Tetranychoidea</taxon>
        <taxon>Tetranychidae</taxon>
        <taxon>Tetranychus</taxon>
    </lineage>
</organism>
<dbReference type="EMBL" id="CAEY01000638">
    <property type="status" value="NOT_ANNOTATED_CDS"/>
    <property type="molecule type" value="Genomic_DNA"/>
</dbReference>
<keyword evidence="3" id="KW-1185">Reference proteome</keyword>
<reference evidence="2" key="2">
    <citation type="submission" date="2015-06" db="UniProtKB">
        <authorList>
            <consortium name="EnsemblMetazoa"/>
        </authorList>
    </citation>
    <scope>IDENTIFICATION</scope>
</reference>
<name>T1KW44_TETUR</name>
<dbReference type="Proteomes" id="UP000015104">
    <property type="component" value="Unassembled WGS sequence"/>
</dbReference>
<reference evidence="3" key="1">
    <citation type="submission" date="2011-08" db="EMBL/GenBank/DDBJ databases">
        <authorList>
            <person name="Rombauts S."/>
        </authorList>
    </citation>
    <scope>NUCLEOTIDE SEQUENCE</scope>
    <source>
        <strain evidence="3">London</strain>
    </source>
</reference>
<dbReference type="HOGENOM" id="CLU_1226219_0_0_1"/>
<proteinExistence type="predicted"/>